<keyword evidence="3" id="KW-1185">Reference proteome</keyword>
<name>F0X6Q8_GROCL</name>
<dbReference type="EMBL" id="GL629729">
    <property type="protein sequence ID" value="EFX06371.1"/>
    <property type="molecule type" value="Genomic_DNA"/>
</dbReference>
<evidence type="ECO:0000256" key="1">
    <source>
        <dbReference type="SAM" id="SignalP"/>
    </source>
</evidence>
<dbReference type="GeneID" id="25980153"/>
<dbReference type="STRING" id="655863.F0X6Q8"/>
<dbReference type="InParanoid" id="F0X6Q8"/>
<dbReference type="RefSeq" id="XP_014175853.1">
    <property type="nucleotide sequence ID" value="XM_014320378.1"/>
</dbReference>
<dbReference type="Proteomes" id="UP000007796">
    <property type="component" value="Unassembled WGS sequence"/>
</dbReference>
<keyword evidence="1" id="KW-0732">Signal</keyword>
<proteinExistence type="predicted"/>
<sequence>MKVFAVLSFVSVAFAGINVFEARNCAGNNCNRAITGTRAGLPATSLRQSDCSSFMLTVVTPSPVFSTTWVEAPANGKAKRATTAAVTAAVTSTPTALPTYATQCSSAAAYASACSCWGITAGLSTAAVPTVTVTSTYDYCDL</sequence>
<dbReference type="eggNOG" id="ENOG502T0FS">
    <property type="taxonomic scope" value="Eukaryota"/>
</dbReference>
<feature type="signal peptide" evidence="1">
    <location>
        <begin position="1"/>
        <end position="15"/>
    </location>
</feature>
<dbReference type="HOGENOM" id="CLU_122522_0_0_1"/>
<evidence type="ECO:0000313" key="2">
    <source>
        <dbReference type="EMBL" id="EFX06371.1"/>
    </source>
</evidence>
<organism evidence="3">
    <name type="scientific">Grosmannia clavigera (strain kw1407 / UAMH 11150)</name>
    <name type="common">Blue stain fungus</name>
    <name type="synonym">Graphiocladiella clavigera</name>
    <dbReference type="NCBI Taxonomy" id="655863"/>
    <lineage>
        <taxon>Eukaryota</taxon>
        <taxon>Fungi</taxon>
        <taxon>Dikarya</taxon>
        <taxon>Ascomycota</taxon>
        <taxon>Pezizomycotina</taxon>
        <taxon>Sordariomycetes</taxon>
        <taxon>Sordariomycetidae</taxon>
        <taxon>Ophiostomatales</taxon>
        <taxon>Ophiostomataceae</taxon>
        <taxon>Leptographium</taxon>
    </lineage>
</organism>
<evidence type="ECO:0000313" key="3">
    <source>
        <dbReference type="Proteomes" id="UP000007796"/>
    </source>
</evidence>
<accession>F0X6Q8</accession>
<feature type="chain" id="PRO_5012768119" evidence="1">
    <location>
        <begin position="16"/>
        <end position="142"/>
    </location>
</feature>
<gene>
    <name evidence="2" type="ORF">CMQ_6692</name>
</gene>
<reference evidence="2 3" key="1">
    <citation type="journal article" date="2011" name="Proc. Natl. Acad. Sci. U.S.A.">
        <title>Genome and transcriptome analyses of the mountain pine beetle-fungal symbiont Grosmannia clavigera, a lodgepole pine pathogen.</title>
        <authorList>
            <person name="DiGuistini S."/>
            <person name="Wang Y."/>
            <person name="Liao N.Y."/>
            <person name="Taylor G."/>
            <person name="Tanguay P."/>
            <person name="Feau N."/>
            <person name="Henrissat B."/>
            <person name="Chan S.K."/>
            <person name="Hesse-Orce U."/>
            <person name="Alamouti S.M."/>
            <person name="Tsui C.K.M."/>
            <person name="Docking R.T."/>
            <person name="Levasseur A."/>
            <person name="Haridas S."/>
            <person name="Robertson G."/>
            <person name="Birol I."/>
            <person name="Holt R.A."/>
            <person name="Marra M.A."/>
            <person name="Hamelin R.C."/>
            <person name="Hirst M."/>
            <person name="Jones S.J.M."/>
            <person name="Bohlmann J."/>
            <person name="Breuil C."/>
        </authorList>
    </citation>
    <scope>NUCLEOTIDE SEQUENCE [LARGE SCALE GENOMIC DNA]</scope>
    <source>
        <strain evidence="3">kw1407 / UAMH 11150</strain>
    </source>
</reference>
<dbReference type="AlphaFoldDB" id="F0X6Q8"/>
<protein>
    <submittedName>
        <fullName evidence="2">Uncharacterized protein</fullName>
    </submittedName>
</protein>